<accession>A0ABX1D369</accession>
<comment type="caution">
    <text evidence="2">The sequence shown here is derived from an EMBL/GenBank/DDBJ whole genome shotgun (WGS) entry which is preliminary data.</text>
</comment>
<evidence type="ECO:0000313" key="2">
    <source>
        <dbReference type="EMBL" id="NJW54906.1"/>
    </source>
</evidence>
<reference evidence="2 3" key="1">
    <citation type="submission" date="2020-03" db="EMBL/GenBank/DDBJ databases">
        <title>Salinimicrobium sp. nov, isolated from SCS.</title>
        <authorList>
            <person name="Cao W.R."/>
        </authorList>
    </citation>
    <scope>NUCLEOTIDE SEQUENCE [LARGE SCALE GENOMIC DNA]</scope>
    <source>
        <strain evidence="3">J15B91</strain>
    </source>
</reference>
<dbReference type="Pfam" id="PF16313">
    <property type="entry name" value="DUF4953"/>
    <property type="match status" value="1"/>
</dbReference>
<name>A0ABX1D369_9FLAO</name>
<evidence type="ECO:0000259" key="1">
    <source>
        <dbReference type="Pfam" id="PF16313"/>
    </source>
</evidence>
<organism evidence="2 3">
    <name type="scientific">Salinimicrobium oceani</name>
    <dbReference type="NCBI Taxonomy" id="2722702"/>
    <lineage>
        <taxon>Bacteria</taxon>
        <taxon>Pseudomonadati</taxon>
        <taxon>Bacteroidota</taxon>
        <taxon>Flavobacteriia</taxon>
        <taxon>Flavobacteriales</taxon>
        <taxon>Flavobacteriaceae</taxon>
        <taxon>Salinimicrobium</taxon>
    </lineage>
</organism>
<evidence type="ECO:0000313" key="3">
    <source>
        <dbReference type="Proteomes" id="UP000703674"/>
    </source>
</evidence>
<dbReference type="InterPro" id="IPR032534">
    <property type="entry name" value="EcxA_zinc-bd"/>
</dbReference>
<dbReference type="RefSeq" id="WP_209310089.1">
    <property type="nucleotide sequence ID" value="NZ_JAAVJR010000612.1"/>
</dbReference>
<keyword evidence="3" id="KW-1185">Reference proteome</keyword>
<proteinExistence type="predicted"/>
<feature type="non-terminal residue" evidence="2">
    <location>
        <position position="152"/>
    </location>
</feature>
<dbReference type="Proteomes" id="UP000703674">
    <property type="component" value="Unassembled WGS sequence"/>
</dbReference>
<dbReference type="EMBL" id="JAAVJR010000612">
    <property type="protein sequence ID" value="NJW54906.1"/>
    <property type="molecule type" value="Genomic_DNA"/>
</dbReference>
<feature type="domain" description="EcxA zinc-binding" evidence="1">
    <location>
        <begin position="1"/>
        <end position="148"/>
    </location>
</feature>
<gene>
    <name evidence="2" type="ORF">HC175_18510</name>
</gene>
<sequence length="152" mass="16892">YSVLEDVFVPLYFFHRYQTEAAVKYIGGLDYSYAVKGTEETVVESLDEDVQEQALDVLLRTLDAEEIAIPKEKLSLFPPRAFGYSRSRESFRSNTGVAFDALGAAATSADMTLSLLLHPERAARLVQQKALDDDQLGLAEVLEDLVVETIKS</sequence>
<protein>
    <submittedName>
        <fullName evidence="2">Peptidase</fullName>
    </submittedName>
</protein>
<feature type="non-terminal residue" evidence="2">
    <location>
        <position position="1"/>
    </location>
</feature>